<accession>A0AAP5IA86</accession>
<organism evidence="1 2">
    <name type="scientific">Aetokthonos hydrillicola Thurmond2011</name>
    <dbReference type="NCBI Taxonomy" id="2712845"/>
    <lineage>
        <taxon>Bacteria</taxon>
        <taxon>Bacillati</taxon>
        <taxon>Cyanobacteriota</taxon>
        <taxon>Cyanophyceae</taxon>
        <taxon>Nostocales</taxon>
        <taxon>Hapalosiphonaceae</taxon>
        <taxon>Aetokthonos</taxon>
    </lineage>
</organism>
<evidence type="ECO:0000313" key="1">
    <source>
        <dbReference type="EMBL" id="MDR9897817.1"/>
    </source>
</evidence>
<dbReference type="AlphaFoldDB" id="A0AAP5IA86"/>
<dbReference type="RefSeq" id="WP_208339084.1">
    <property type="nucleotide sequence ID" value="NZ_CAWQFN010000488.1"/>
</dbReference>
<dbReference type="EMBL" id="JAALHA020000014">
    <property type="protein sequence ID" value="MDR9897817.1"/>
    <property type="molecule type" value="Genomic_DNA"/>
</dbReference>
<name>A0AAP5IA86_9CYAN</name>
<evidence type="ECO:0000313" key="2">
    <source>
        <dbReference type="Proteomes" id="UP000667802"/>
    </source>
</evidence>
<protein>
    <submittedName>
        <fullName evidence="1">Uncharacterized protein</fullName>
    </submittedName>
</protein>
<proteinExistence type="predicted"/>
<comment type="caution">
    <text evidence="1">The sequence shown here is derived from an EMBL/GenBank/DDBJ whole genome shotgun (WGS) entry which is preliminary data.</text>
</comment>
<reference evidence="2" key="1">
    <citation type="journal article" date="2021" name="Science">
        <title>Hunting the eagle killer: A cyanobacterial neurotoxin causes vacuolar myelinopathy.</title>
        <authorList>
            <person name="Breinlinger S."/>
            <person name="Phillips T.J."/>
            <person name="Haram B.N."/>
            <person name="Mares J."/>
            <person name="Martinez Yerena J.A."/>
            <person name="Hrouzek P."/>
            <person name="Sobotka R."/>
            <person name="Henderson W.M."/>
            <person name="Schmieder P."/>
            <person name="Williams S.M."/>
            <person name="Lauderdale J.D."/>
            <person name="Wilde H.D."/>
            <person name="Gerrin W."/>
            <person name="Kust A."/>
            <person name="Washington J.W."/>
            <person name="Wagner C."/>
            <person name="Geier B."/>
            <person name="Liebeke M."/>
            <person name="Enke H."/>
            <person name="Niedermeyer T.H.J."/>
            <person name="Wilde S.B."/>
        </authorList>
    </citation>
    <scope>NUCLEOTIDE SEQUENCE [LARGE SCALE GENOMIC DNA]</scope>
    <source>
        <strain evidence="2">Thurmond2011</strain>
    </source>
</reference>
<keyword evidence="2" id="KW-1185">Reference proteome</keyword>
<sequence>MPEIQQLNKLEKLLNSFGVQCNPRQTSKGEISLPILYRGDGFSAILSCMGGTLTEEWQGQCNRTVQRRIQEHFRAFLAVDAL</sequence>
<gene>
    <name evidence="1" type="ORF">G7B40_025110</name>
</gene>
<dbReference type="Proteomes" id="UP000667802">
    <property type="component" value="Unassembled WGS sequence"/>
</dbReference>